<dbReference type="InterPro" id="IPR013655">
    <property type="entry name" value="PAS_fold_3"/>
</dbReference>
<dbReference type="NCBIfam" id="TIGR00229">
    <property type="entry name" value="sensory_box"/>
    <property type="match status" value="4"/>
</dbReference>
<dbReference type="InterPro" id="IPR000700">
    <property type="entry name" value="PAS-assoc_C"/>
</dbReference>
<dbReference type="PANTHER" id="PTHR43304:SF1">
    <property type="entry name" value="PAC DOMAIN-CONTAINING PROTEIN"/>
    <property type="match status" value="1"/>
</dbReference>
<proteinExistence type="predicted"/>
<dbReference type="InterPro" id="IPR036890">
    <property type="entry name" value="HATPase_C_sf"/>
</dbReference>
<dbReference type="InterPro" id="IPR004358">
    <property type="entry name" value="Sig_transdc_His_kin-like_C"/>
</dbReference>
<dbReference type="Pfam" id="PF08447">
    <property type="entry name" value="PAS_3"/>
    <property type="match status" value="5"/>
</dbReference>
<feature type="domain" description="PAS" evidence="7">
    <location>
        <begin position="1075"/>
        <end position="1147"/>
    </location>
</feature>
<feature type="domain" description="PAC" evidence="8">
    <location>
        <begin position="224"/>
        <end position="275"/>
    </location>
</feature>
<dbReference type="PROSITE" id="PS50109">
    <property type="entry name" value="HIS_KIN"/>
    <property type="match status" value="1"/>
</dbReference>
<evidence type="ECO:0000259" key="7">
    <source>
        <dbReference type="PROSITE" id="PS50112"/>
    </source>
</evidence>
<feature type="domain" description="PAC" evidence="8">
    <location>
        <begin position="730"/>
        <end position="781"/>
    </location>
</feature>
<dbReference type="RefSeq" id="WP_198637765.1">
    <property type="nucleotide sequence ID" value="NZ_JAEHNY010000002.1"/>
</dbReference>
<dbReference type="Gene3D" id="3.30.450.20">
    <property type="entry name" value="PAS domain"/>
    <property type="match status" value="8"/>
</dbReference>
<dbReference type="InterPro" id="IPR003661">
    <property type="entry name" value="HisK_dim/P_dom"/>
</dbReference>
<comment type="caution">
    <text evidence="9">The sequence shown here is derived from an EMBL/GenBank/DDBJ whole genome shotgun (WGS) entry which is preliminary data.</text>
</comment>
<dbReference type="InterPro" id="IPR000014">
    <property type="entry name" value="PAS"/>
</dbReference>
<feature type="domain" description="PAC" evidence="8">
    <location>
        <begin position="1151"/>
        <end position="1202"/>
    </location>
</feature>
<dbReference type="SMART" id="SM00091">
    <property type="entry name" value="PAS"/>
    <property type="match status" value="7"/>
</dbReference>
<evidence type="ECO:0000256" key="5">
    <source>
        <dbReference type="ARBA" id="ARBA00022777"/>
    </source>
</evidence>
<gene>
    <name evidence="9" type="ORF">I6U50_02715</name>
</gene>
<dbReference type="SUPFAM" id="SSF47384">
    <property type="entry name" value="Homodimeric domain of signal transducing histidine kinase"/>
    <property type="match status" value="1"/>
</dbReference>
<evidence type="ECO:0000256" key="4">
    <source>
        <dbReference type="ARBA" id="ARBA00022679"/>
    </source>
</evidence>
<feature type="domain" description="Histidine kinase" evidence="6">
    <location>
        <begin position="1227"/>
        <end position="1441"/>
    </location>
</feature>
<dbReference type="InterPro" id="IPR052162">
    <property type="entry name" value="Sensor_kinase/Photoreceptor"/>
</dbReference>
<dbReference type="PRINTS" id="PR00344">
    <property type="entry name" value="BCTRLSENSOR"/>
</dbReference>
<feature type="domain" description="PAC" evidence="8">
    <location>
        <begin position="474"/>
        <end position="528"/>
    </location>
</feature>
<dbReference type="InterPro" id="IPR013767">
    <property type="entry name" value="PAS_fold"/>
</dbReference>
<evidence type="ECO:0000259" key="6">
    <source>
        <dbReference type="PROSITE" id="PS50109"/>
    </source>
</evidence>
<dbReference type="Proteomes" id="UP000635665">
    <property type="component" value="Unassembled WGS sequence"/>
</dbReference>
<feature type="domain" description="PAC" evidence="8">
    <location>
        <begin position="605"/>
        <end position="656"/>
    </location>
</feature>
<comment type="catalytic activity">
    <reaction evidence="1">
        <text>ATP + protein L-histidine = ADP + protein N-phospho-L-histidine.</text>
        <dbReference type="EC" id="2.7.13.3"/>
    </reaction>
</comment>
<evidence type="ECO:0000256" key="1">
    <source>
        <dbReference type="ARBA" id="ARBA00000085"/>
    </source>
</evidence>
<evidence type="ECO:0000313" key="9">
    <source>
        <dbReference type="EMBL" id="MBI6118927.1"/>
    </source>
</evidence>
<dbReference type="PANTHER" id="PTHR43304">
    <property type="entry name" value="PHYTOCHROME-LIKE PROTEIN CPH1"/>
    <property type="match status" value="1"/>
</dbReference>
<feature type="domain" description="PAS" evidence="7">
    <location>
        <begin position="657"/>
        <end position="727"/>
    </location>
</feature>
<dbReference type="Gene3D" id="1.10.287.130">
    <property type="match status" value="1"/>
</dbReference>
<dbReference type="InterPro" id="IPR005467">
    <property type="entry name" value="His_kinase_dom"/>
</dbReference>
<name>A0ABS0TD01_9FLAO</name>
<dbReference type="SMART" id="SM00086">
    <property type="entry name" value="PAC"/>
    <property type="match status" value="8"/>
</dbReference>
<sequence>MMNPSQLKEIFHSFPDSCLLLQPHNGEFKILEANRSFEEKTEIAKHKILGNDLFEFFEKLSLGQQGFDILKKSLAKVLESVEADQILELEYKSRDTETGSLKTKVLEVDNIPIKDKHGVILILQRFRDITELVLARKKEQTSLKKLQDNERLLEETQEVAQIGSWVFNLESQTVYWSSMVKQIHEVPENFKPKLEVAIDFYKTKRDQTNIRSAVRKAVETGEEFDLELEITTAKKNDKWIRATGKAEFKEGKCVRIYGATQDITSRKQAEKRLKNINNNIPGVVFRYKLKPNGEDELIYVSEGAIDLWGISSKDAVGDNDKVWKLFHEEDMDEIRRSFADSSKNLNLWSHEWRIKHPEKGIRWNRSVGSPNKFSDGSVIWDAIIMDVTQEKLAYDILQLNESRQRNLLESQTNYVIRTDIEGNYTYYNKKFEEDFNWIAEGGDLLGKSCLTTVIKKDHEKLKKTVSKCKENPNQIFQIKLEKARKDGSIRTTLWDFVSLTNSEGHPTEIQCIGIDVSEKYKTELELNKTKEKYRSLIQSIQGVFWEMDAETFEFTFVSHQVTDILGYEPEEWYYDASFWQDHIHPKDRQEAVQFCLNQTKKGQNHSFEYRMLKKDGTYLWLSDMVSVVKENGKVRWLRGILTDISQRKQIEEKLHLSEKRFKSLVQDGSDLIAVLDKDGGYHYVSPTSTHVLGYNSEDIKNKNAFDLIHPADVDRVKAKYNEVLFQKRVPIKPFRIRHKNNTWLWLETTLTNLLEDSSVKGIVSNARDVTEKKQFREQENLEREVLEMNFNNAFRLTKILNFYLENLEKINSNTYFVIQKVEKNKLFNWASGAIPSKLSKALNGREINDSTEICALGENGKSLISKIDNAVDSNLKTLAKENKIDSCWSYPLVDIMGNTMAVLAVFYKHDPEPNKIQEERKISRSIGLLQLIIEFQLNEIALKRSNQLYEFVNKATEDAMYDWDIPTDDIQWGDGFYKMFKFQKQEEKFPFSKWLSSIHPEDVDEITRGLEITLKNKNTNKWYAEYRFQTSAGNFLDIIENGYIIRDESGEAKRMIGVLRDLTKLRVYEKELEAANERYHYVTRATSDAIWDYNLIDESVVWGAGFKKLFGHSLKKLPPNLSVWYENIHPDDRERVDQSFKNAINDNSELWEEEYRYKNISGQYLDVFDRGFVVRNNGKAIRMVGAMQDITRKKQYEISLEKLNSDLKKRAKELAVSNAELEQFAYVASHDLQEPLRMITGFLTQLEKKYAEVLDQKGLLYIDFAVDGAKRMRQIILDLLEFSRVGRTEDKLEVIDINEIIDDVKHLYRKKILDKKVKIINANLPLIKAPKSPVRQVFQNLIGNAIKYSKEGIAAEVSIKFKETKDYWEFSIKDNGIGIDAAYFERIFVIFQRLHHREEYSGTGMGLAVTKKIIENLGGKIWLESEEGTGSVFYFTISKNFIEN</sequence>
<keyword evidence="4" id="KW-0808">Transferase</keyword>
<dbReference type="Pfam" id="PF00989">
    <property type="entry name" value="PAS"/>
    <property type="match status" value="1"/>
</dbReference>
<dbReference type="PROSITE" id="PS50113">
    <property type="entry name" value="PAC"/>
    <property type="match status" value="6"/>
</dbReference>
<accession>A0ABS0TD01</accession>
<dbReference type="Pfam" id="PF00512">
    <property type="entry name" value="HisKA"/>
    <property type="match status" value="1"/>
</dbReference>
<dbReference type="InterPro" id="IPR036097">
    <property type="entry name" value="HisK_dim/P_sf"/>
</dbReference>
<evidence type="ECO:0000259" key="8">
    <source>
        <dbReference type="PROSITE" id="PS50113"/>
    </source>
</evidence>
<dbReference type="EMBL" id="JAEHNY010000002">
    <property type="protein sequence ID" value="MBI6118927.1"/>
    <property type="molecule type" value="Genomic_DNA"/>
</dbReference>
<dbReference type="InterPro" id="IPR003594">
    <property type="entry name" value="HATPase_dom"/>
</dbReference>
<evidence type="ECO:0000313" key="10">
    <source>
        <dbReference type="Proteomes" id="UP000635665"/>
    </source>
</evidence>
<evidence type="ECO:0000256" key="2">
    <source>
        <dbReference type="ARBA" id="ARBA00012438"/>
    </source>
</evidence>
<dbReference type="SMART" id="SM00388">
    <property type="entry name" value="HisKA"/>
    <property type="match status" value="1"/>
</dbReference>
<protein>
    <recommendedName>
        <fullName evidence="2">histidine kinase</fullName>
        <ecNumber evidence="2">2.7.13.3</ecNumber>
    </recommendedName>
</protein>
<feature type="domain" description="PAS" evidence="7">
    <location>
        <begin position="269"/>
        <end position="345"/>
    </location>
</feature>
<dbReference type="EC" id="2.7.13.3" evidence="2"/>
<feature type="domain" description="PAC" evidence="8">
    <location>
        <begin position="1022"/>
        <end position="1074"/>
    </location>
</feature>
<reference evidence="9 10" key="1">
    <citation type="submission" date="2020-12" db="EMBL/GenBank/DDBJ databases">
        <title>Salegentibacter orientalis sp. nov., isolated from costal sediment.</title>
        <authorList>
            <person name="Lian F.-B."/>
        </authorList>
    </citation>
    <scope>NUCLEOTIDE SEQUENCE [LARGE SCALE GENOMIC DNA]</scope>
    <source>
        <strain evidence="9 10">F60176</strain>
    </source>
</reference>
<dbReference type="PROSITE" id="PS50112">
    <property type="entry name" value="PAS"/>
    <property type="match status" value="4"/>
</dbReference>
<dbReference type="Pfam" id="PF02518">
    <property type="entry name" value="HATPase_c"/>
    <property type="match status" value="1"/>
</dbReference>
<organism evidence="9 10">
    <name type="scientific">Salegentibacter maritimus</name>
    <dbReference type="NCBI Taxonomy" id="2794347"/>
    <lineage>
        <taxon>Bacteria</taxon>
        <taxon>Pseudomonadati</taxon>
        <taxon>Bacteroidota</taxon>
        <taxon>Flavobacteriia</taxon>
        <taxon>Flavobacteriales</taxon>
        <taxon>Flavobacteriaceae</taxon>
        <taxon>Salegentibacter</taxon>
    </lineage>
</organism>
<keyword evidence="5" id="KW-0418">Kinase</keyword>
<dbReference type="Gene3D" id="3.30.565.10">
    <property type="entry name" value="Histidine kinase-like ATPase, C-terminal domain"/>
    <property type="match status" value="1"/>
</dbReference>
<evidence type="ECO:0000256" key="3">
    <source>
        <dbReference type="ARBA" id="ARBA00022553"/>
    </source>
</evidence>
<dbReference type="SUPFAM" id="SSF55785">
    <property type="entry name" value="PYP-like sensor domain (PAS domain)"/>
    <property type="match status" value="7"/>
</dbReference>
<dbReference type="CDD" id="cd00082">
    <property type="entry name" value="HisKA"/>
    <property type="match status" value="1"/>
</dbReference>
<dbReference type="InterPro" id="IPR001610">
    <property type="entry name" value="PAC"/>
</dbReference>
<dbReference type="CDD" id="cd00130">
    <property type="entry name" value="PAS"/>
    <property type="match status" value="5"/>
</dbReference>
<dbReference type="SMART" id="SM00387">
    <property type="entry name" value="HATPase_c"/>
    <property type="match status" value="1"/>
</dbReference>
<dbReference type="SUPFAM" id="SSF55874">
    <property type="entry name" value="ATPase domain of HSP90 chaperone/DNA topoisomerase II/histidine kinase"/>
    <property type="match status" value="1"/>
</dbReference>
<dbReference type="Pfam" id="PF13426">
    <property type="entry name" value="PAS_9"/>
    <property type="match status" value="1"/>
</dbReference>
<dbReference type="InterPro" id="IPR035965">
    <property type="entry name" value="PAS-like_dom_sf"/>
</dbReference>
<feature type="domain" description="PAS" evidence="7">
    <location>
        <begin position="529"/>
        <end position="603"/>
    </location>
</feature>
<keyword evidence="3" id="KW-0597">Phosphoprotein</keyword>
<keyword evidence="10" id="KW-1185">Reference proteome</keyword>